<evidence type="ECO:0000313" key="2">
    <source>
        <dbReference type="Proteomes" id="UP000814033"/>
    </source>
</evidence>
<evidence type="ECO:0000313" key="1">
    <source>
        <dbReference type="EMBL" id="KAI0051188.1"/>
    </source>
</evidence>
<dbReference type="EMBL" id="MU275854">
    <property type="protein sequence ID" value="KAI0051188.1"/>
    <property type="molecule type" value="Genomic_DNA"/>
</dbReference>
<reference evidence="1" key="2">
    <citation type="journal article" date="2022" name="New Phytol.">
        <title>Evolutionary transition to the ectomycorrhizal habit in the genomes of a hyperdiverse lineage of mushroom-forming fungi.</title>
        <authorList>
            <person name="Looney B."/>
            <person name="Miyauchi S."/>
            <person name="Morin E."/>
            <person name="Drula E."/>
            <person name="Courty P.E."/>
            <person name="Kohler A."/>
            <person name="Kuo A."/>
            <person name="LaButti K."/>
            <person name="Pangilinan J."/>
            <person name="Lipzen A."/>
            <person name="Riley R."/>
            <person name="Andreopoulos W."/>
            <person name="He G."/>
            <person name="Johnson J."/>
            <person name="Nolan M."/>
            <person name="Tritt A."/>
            <person name="Barry K.W."/>
            <person name="Grigoriev I.V."/>
            <person name="Nagy L.G."/>
            <person name="Hibbett D."/>
            <person name="Henrissat B."/>
            <person name="Matheny P.B."/>
            <person name="Labbe J."/>
            <person name="Martin F.M."/>
        </authorList>
    </citation>
    <scope>NUCLEOTIDE SEQUENCE</scope>
    <source>
        <strain evidence="1">FP105234-sp</strain>
    </source>
</reference>
<gene>
    <name evidence="1" type="ORF">FA95DRAFT_351392</name>
</gene>
<keyword evidence="2" id="KW-1185">Reference proteome</keyword>
<organism evidence="1 2">
    <name type="scientific">Auriscalpium vulgare</name>
    <dbReference type="NCBI Taxonomy" id="40419"/>
    <lineage>
        <taxon>Eukaryota</taxon>
        <taxon>Fungi</taxon>
        <taxon>Dikarya</taxon>
        <taxon>Basidiomycota</taxon>
        <taxon>Agaricomycotina</taxon>
        <taxon>Agaricomycetes</taxon>
        <taxon>Russulales</taxon>
        <taxon>Auriscalpiaceae</taxon>
        <taxon>Auriscalpium</taxon>
    </lineage>
</organism>
<dbReference type="Proteomes" id="UP000814033">
    <property type="component" value="Unassembled WGS sequence"/>
</dbReference>
<accession>A0ACB8S602</accession>
<comment type="caution">
    <text evidence="1">The sequence shown here is derived from an EMBL/GenBank/DDBJ whole genome shotgun (WGS) entry which is preliminary data.</text>
</comment>
<reference evidence="1" key="1">
    <citation type="submission" date="2021-02" db="EMBL/GenBank/DDBJ databases">
        <authorList>
            <consortium name="DOE Joint Genome Institute"/>
            <person name="Ahrendt S."/>
            <person name="Looney B.P."/>
            <person name="Miyauchi S."/>
            <person name="Morin E."/>
            <person name="Drula E."/>
            <person name="Courty P.E."/>
            <person name="Chicoki N."/>
            <person name="Fauchery L."/>
            <person name="Kohler A."/>
            <person name="Kuo A."/>
            <person name="Labutti K."/>
            <person name="Pangilinan J."/>
            <person name="Lipzen A."/>
            <person name="Riley R."/>
            <person name="Andreopoulos W."/>
            <person name="He G."/>
            <person name="Johnson J."/>
            <person name="Barry K.W."/>
            <person name="Grigoriev I.V."/>
            <person name="Nagy L."/>
            <person name="Hibbett D."/>
            <person name="Henrissat B."/>
            <person name="Matheny P.B."/>
            <person name="Labbe J."/>
            <person name="Martin F."/>
        </authorList>
    </citation>
    <scope>NUCLEOTIDE SEQUENCE</scope>
    <source>
        <strain evidence="1">FP105234-sp</strain>
    </source>
</reference>
<name>A0ACB8S602_9AGAM</name>
<proteinExistence type="predicted"/>
<sequence>MALIPVQVLAVILVADVYLYGIYSLLCCFTLVTLLCVRCVASFHLPTLTSSASRSRKVKGNATNKCLVAATLVMHIASTAGVILHVVDYLRFVALDPVDDSARNSAKAYAITSVYDSLSYSIPTIQFVFGDAIVVWRVWVIWQHSWRVTIGPFILLFATTSVVLAQIVTTTTYDGVSPALSRESGAGRSTPAKVYLASLVLTLCTNGVVTGLIACRAW</sequence>
<protein>
    <submittedName>
        <fullName evidence="1">Uncharacterized protein</fullName>
    </submittedName>
</protein>